<gene>
    <name evidence="8" type="ORF">HGA11_28580</name>
</gene>
<reference evidence="8 9" key="1">
    <citation type="submission" date="2020-04" db="EMBL/GenBank/DDBJ databases">
        <title>MicrobeNet Type strains.</title>
        <authorList>
            <person name="Nicholson A.C."/>
        </authorList>
    </citation>
    <scope>NUCLEOTIDE SEQUENCE [LARGE SCALE GENOMIC DNA]</scope>
    <source>
        <strain evidence="8 9">ATCC 700731</strain>
    </source>
</reference>
<dbReference type="Pfam" id="PF00589">
    <property type="entry name" value="Phage_integrase"/>
    <property type="match status" value="1"/>
</dbReference>
<dbReference type="Gene3D" id="1.10.150.130">
    <property type="match status" value="1"/>
</dbReference>
<dbReference type="GO" id="GO:0006310">
    <property type="term" value="P:DNA recombination"/>
    <property type="evidence" value="ECO:0007669"/>
    <property type="project" value="UniProtKB-KW"/>
</dbReference>
<dbReference type="InterPro" id="IPR028259">
    <property type="entry name" value="AP2-like_int_N"/>
</dbReference>
<keyword evidence="4" id="KW-0233">DNA recombination</keyword>
<dbReference type="InterPro" id="IPR011010">
    <property type="entry name" value="DNA_brk_join_enz"/>
</dbReference>
<evidence type="ECO:0000256" key="1">
    <source>
        <dbReference type="ARBA" id="ARBA00008857"/>
    </source>
</evidence>
<dbReference type="Proteomes" id="UP000518188">
    <property type="component" value="Unassembled WGS sequence"/>
</dbReference>
<dbReference type="Pfam" id="PF14657">
    <property type="entry name" value="Arm-DNA-bind_4"/>
    <property type="match status" value="1"/>
</dbReference>
<dbReference type="InterPro" id="IPR013762">
    <property type="entry name" value="Integrase-like_cat_sf"/>
</dbReference>
<dbReference type="AlphaFoldDB" id="A0A7X6MXK0"/>
<dbReference type="InterPro" id="IPR050808">
    <property type="entry name" value="Phage_Integrase"/>
</dbReference>
<dbReference type="PROSITE" id="PS51900">
    <property type="entry name" value="CB"/>
    <property type="match status" value="1"/>
</dbReference>
<dbReference type="EMBL" id="JAAXPJ010000015">
    <property type="protein sequence ID" value="NKZ14937.1"/>
    <property type="molecule type" value="Genomic_DNA"/>
</dbReference>
<dbReference type="GO" id="GO:0015074">
    <property type="term" value="P:DNA integration"/>
    <property type="evidence" value="ECO:0007669"/>
    <property type="project" value="UniProtKB-KW"/>
</dbReference>
<dbReference type="InterPro" id="IPR002104">
    <property type="entry name" value="Integrase_catalytic"/>
</dbReference>
<feature type="domain" description="Core-binding (CB)" evidence="7">
    <location>
        <begin position="77"/>
        <end position="168"/>
    </location>
</feature>
<name>A0A7X6MXK0_9MYCO</name>
<protein>
    <submittedName>
        <fullName evidence="8">Tyrosine-type recombinase/integrase</fullName>
    </submittedName>
</protein>
<keyword evidence="3 5" id="KW-0238">DNA-binding</keyword>
<dbReference type="InterPro" id="IPR044068">
    <property type="entry name" value="CB"/>
</dbReference>
<accession>A0A7X6MXK0</accession>
<evidence type="ECO:0000256" key="5">
    <source>
        <dbReference type="PROSITE-ProRule" id="PRU01248"/>
    </source>
</evidence>
<dbReference type="CDD" id="cd01189">
    <property type="entry name" value="INT_ICEBs1_C_like"/>
    <property type="match status" value="1"/>
</dbReference>
<dbReference type="RefSeq" id="WP_044524886.1">
    <property type="nucleotide sequence ID" value="NZ_HG322954.1"/>
</dbReference>
<dbReference type="InterPro" id="IPR010998">
    <property type="entry name" value="Integrase_recombinase_N"/>
</dbReference>
<dbReference type="GO" id="GO:0003677">
    <property type="term" value="F:DNA binding"/>
    <property type="evidence" value="ECO:0007669"/>
    <property type="project" value="UniProtKB-UniRule"/>
</dbReference>
<organism evidence="8 9">
    <name type="scientific">Mycolicibacterium septicum DSM 44393</name>
    <dbReference type="NCBI Taxonomy" id="1341646"/>
    <lineage>
        <taxon>Bacteria</taxon>
        <taxon>Bacillati</taxon>
        <taxon>Actinomycetota</taxon>
        <taxon>Actinomycetes</taxon>
        <taxon>Mycobacteriales</taxon>
        <taxon>Mycobacteriaceae</taxon>
        <taxon>Mycolicibacterium</taxon>
    </lineage>
</organism>
<evidence type="ECO:0000256" key="4">
    <source>
        <dbReference type="ARBA" id="ARBA00023172"/>
    </source>
</evidence>
<evidence type="ECO:0000313" key="8">
    <source>
        <dbReference type="EMBL" id="NKZ14937.1"/>
    </source>
</evidence>
<dbReference type="PROSITE" id="PS51898">
    <property type="entry name" value="TYR_RECOMBINASE"/>
    <property type="match status" value="1"/>
</dbReference>
<evidence type="ECO:0000313" key="9">
    <source>
        <dbReference type="Proteomes" id="UP000518188"/>
    </source>
</evidence>
<comment type="caution">
    <text evidence="8">The sequence shown here is derived from an EMBL/GenBank/DDBJ whole genome shotgun (WGS) entry which is preliminary data.</text>
</comment>
<evidence type="ECO:0000259" key="6">
    <source>
        <dbReference type="PROSITE" id="PS51898"/>
    </source>
</evidence>
<dbReference type="PANTHER" id="PTHR30629:SF6">
    <property type="entry name" value="PROPHAGE INTEGRASE INTA-RELATED"/>
    <property type="match status" value="1"/>
</dbReference>
<evidence type="ECO:0000256" key="2">
    <source>
        <dbReference type="ARBA" id="ARBA00022908"/>
    </source>
</evidence>
<evidence type="ECO:0000259" key="7">
    <source>
        <dbReference type="PROSITE" id="PS51900"/>
    </source>
</evidence>
<dbReference type="PANTHER" id="PTHR30629">
    <property type="entry name" value="PROPHAGE INTEGRASE"/>
    <property type="match status" value="1"/>
</dbReference>
<sequence>MARQQLPPQIKKITVVDRASGKKVVRYQVTVDAGVHPQTGKRQQARRRYATEHEARVALADIADSAAKGQFVPRSSVSVEDFCAAYLAARHNLRDTSKSKLEYDLSPLRERFGHVPVQKLTKANIDNLIADLVSGGTVTAKGRVRAPWSAQSVNKVLSTIDQVLADAKGQGLVSRNVASLVNRVAAQHKQVDTYTEVEVLTLLAAIGGDRLGHAWELALSGLRRGEVAGLRWNDVDLDKATLTIVNNRVSAGGRTVENDPKSVASRRTLPLPDRLLTVLRAARARQSAERLARGKGDFDYVVSNESGQPYDPAVLSRYWRHAVKEAGVRHIKLHGARHTCATLMHLQNVPVAVIAAWIGHKDATLTMRVYVKSQSDALKAAGESLNRVVATGDNEPPRSNSSNQK</sequence>
<comment type="similarity">
    <text evidence="1">Belongs to the 'phage' integrase family.</text>
</comment>
<proteinExistence type="inferred from homology"/>
<keyword evidence="2" id="KW-0229">DNA integration</keyword>
<evidence type="ECO:0000256" key="3">
    <source>
        <dbReference type="ARBA" id="ARBA00023125"/>
    </source>
</evidence>
<dbReference type="SUPFAM" id="SSF56349">
    <property type="entry name" value="DNA breaking-rejoining enzymes"/>
    <property type="match status" value="1"/>
</dbReference>
<dbReference type="Gene3D" id="1.10.443.10">
    <property type="entry name" value="Intergrase catalytic core"/>
    <property type="match status" value="1"/>
</dbReference>
<feature type="domain" description="Tyr recombinase" evidence="6">
    <location>
        <begin position="189"/>
        <end position="383"/>
    </location>
</feature>